<sequence>MRPHELIKEIDHLSLSDKLMLVADVWDSIARTNDAPPMPEWQKAELDRRYGDYRDEKLGLHGCKEMHEELRARYT</sequence>
<name>A0A450T4M5_9GAMM</name>
<dbReference type="NCBIfam" id="TIGR02574">
    <property type="entry name" value="stabl_TIGR02574"/>
    <property type="match status" value="1"/>
</dbReference>
<evidence type="ECO:0000313" key="1">
    <source>
        <dbReference type="EMBL" id="VFJ61610.1"/>
    </source>
</evidence>
<dbReference type="EMBL" id="CAADEX010000102">
    <property type="protein sequence ID" value="VFJ61610.1"/>
    <property type="molecule type" value="Genomic_DNA"/>
</dbReference>
<protein>
    <submittedName>
        <fullName evidence="1">Putative addiction module component, TIGR02574 family</fullName>
    </submittedName>
</protein>
<dbReference type="Pfam" id="PF09720">
    <property type="entry name" value="Unstab_antitox"/>
    <property type="match status" value="1"/>
</dbReference>
<accession>A0A450T4M5</accession>
<reference evidence="1" key="1">
    <citation type="submission" date="2019-02" db="EMBL/GenBank/DDBJ databases">
        <authorList>
            <person name="Gruber-Vodicka R. H."/>
            <person name="Seah K. B. B."/>
        </authorList>
    </citation>
    <scope>NUCLEOTIDE SEQUENCE</scope>
    <source>
        <strain evidence="1">BECK_DK47</strain>
    </source>
</reference>
<gene>
    <name evidence="1" type="ORF">BECKDK2373B_GA0170837_110211</name>
</gene>
<dbReference type="InterPro" id="IPR013406">
    <property type="entry name" value="CHP02574_addiction_mod"/>
</dbReference>
<organism evidence="1">
    <name type="scientific">Candidatus Kentrum sp. DK</name>
    <dbReference type="NCBI Taxonomy" id="2126562"/>
    <lineage>
        <taxon>Bacteria</taxon>
        <taxon>Pseudomonadati</taxon>
        <taxon>Pseudomonadota</taxon>
        <taxon>Gammaproteobacteria</taxon>
        <taxon>Candidatus Kentrum</taxon>
    </lineage>
</organism>
<proteinExistence type="predicted"/>
<dbReference type="AlphaFoldDB" id="A0A450T4M5"/>